<dbReference type="PROSITE" id="PS00523">
    <property type="entry name" value="SULFATASE_1"/>
    <property type="match status" value="1"/>
</dbReference>
<protein>
    <submittedName>
        <fullName evidence="6">Arylsulfatase</fullName>
    </submittedName>
</protein>
<organism evidence="6 7">
    <name type="scientific">Luteolibacter algae</name>
    <dbReference type="NCBI Taxonomy" id="454151"/>
    <lineage>
        <taxon>Bacteria</taxon>
        <taxon>Pseudomonadati</taxon>
        <taxon>Verrucomicrobiota</taxon>
        <taxon>Verrucomicrobiia</taxon>
        <taxon>Verrucomicrobiales</taxon>
        <taxon>Verrucomicrobiaceae</taxon>
        <taxon>Luteolibacter</taxon>
    </lineage>
</organism>
<dbReference type="EMBL" id="JBHUIT010000010">
    <property type="protein sequence ID" value="MFD2256656.1"/>
    <property type="molecule type" value="Genomic_DNA"/>
</dbReference>
<dbReference type="InterPro" id="IPR017850">
    <property type="entry name" value="Alkaline_phosphatase_core_sf"/>
</dbReference>
<dbReference type="Pfam" id="PF00884">
    <property type="entry name" value="Sulfatase"/>
    <property type="match status" value="1"/>
</dbReference>
<keyword evidence="4" id="KW-0732">Signal</keyword>
<accession>A0ABW5DAJ4</accession>
<dbReference type="RefSeq" id="WP_386819948.1">
    <property type="nucleotide sequence ID" value="NZ_JBHUIT010000010.1"/>
</dbReference>
<feature type="domain" description="Sulfatase N-terminal" evidence="5">
    <location>
        <begin position="28"/>
        <end position="361"/>
    </location>
</feature>
<evidence type="ECO:0000256" key="4">
    <source>
        <dbReference type="SAM" id="SignalP"/>
    </source>
</evidence>
<dbReference type="InterPro" id="IPR024607">
    <property type="entry name" value="Sulfatase_CS"/>
</dbReference>
<dbReference type="Gene3D" id="3.30.1120.10">
    <property type="match status" value="1"/>
</dbReference>
<reference evidence="7" key="1">
    <citation type="journal article" date="2019" name="Int. J. Syst. Evol. Microbiol.">
        <title>The Global Catalogue of Microorganisms (GCM) 10K type strain sequencing project: providing services to taxonomists for standard genome sequencing and annotation.</title>
        <authorList>
            <consortium name="The Broad Institute Genomics Platform"/>
            <consortium name="The Broad Institute Genome Sequencing Center for Infectious Disease"/>
            <person name="Wu L."/>
            <person name="Ma J."/>
        </authorList>
    </citation>
    <scope>NUCLEOTIDE SEQUENCE [LARGE SCALE GENOMIC DNA]</scope>
    <source>
        <strain evidence="7">CGMCC 4.7106</strain>
    </source>
</reference>
<evidence type="ECO:0000313" key="6">
    <source>
        <dbReference type="EMBL" id="MFD2256656.1"/>
    </source>
</evidence>
<feature type="region of interest" description="Disordered" evidence="3">
    <location>
        <begin position="453"/>
        <end position="478"/>
    </location>
</feature>
<sequence length="478" mass="53685">MFHTKKLVLFFAATACLYQFSTAANEQPNVVYILADDLGSGDLSCYGQVKFQTPNIDKIAKNGMLFTQHYSGSAVCAPARCTLMTGLHTGHAPIRGNAQDPDAIEGQMPMPADTYTVAHHFKAAGYTTGIFGKWGLGSPESTSEPLKMGFDSFYGYNCQSIAHCYYPSFLWHNDKRELLWGNVGTDRTDYAPDLIHEQALTFIRDNKDKPFFCYYAAIQPHADMIAPEEYMQKYRGKFLPEATYSEDYYIDQAECHAAFAAMVNVLDDYVGEILGELEKQGLTQNTIVIFSSDNGAHTAGGHDPDYFQSSRNLRGYKRDLYEGGIRVPFVAQWPGHVEPGSRNDHVSTFWDFLPTVAELTGLPLTAHTDGISFLPSLLGKTGQKEHDHLYWEFHDKAGRLAVRKGKWKGVRYDVQKAPNSPLELYDLSEDPGEKNNIASRHPELVQELDAILKKSHQPSPNPKYNLVQPKKTHREKHN</sequence>
<dbReference type="InterPro" id="IPR000917">
    <property type="entry name" value="Sulfatase_N"/>
</dbReference>
<feature type="chain" id="PRO_5046087350" evidence="4">
    <location>
        <begin position="24"/>
        <end position="478"/>
    </location>
</feature>
<keyword evidence="7" id="KW-1185">Reference proteome</keyword>
<evidence type="ECO:0000256" key="1">
    <source>
        <dbReference type="ARBA" id="ARBA00008779"/>
    </source>
</evidence>
<proteinExistence type="inferred from homology"/>
<dbReference type="InterPro" id="IPR052701">
    <property type="entry name" value="GAG_Ulvan_Degrading_Sulfatases"/>
</dbReference>
<dbReference type="Gene3D" id="3.40.720.10">
    <property type="entry name" value="Alkaline Phosphatase, subunit A"/>
    <property type="match status" value="1"/>
</dbReference>
<dbReference type="PANTHER" id="PTHR43751:SF3">
    <property type="entry name" value="SULFATASE N-TERMINAL DOMAIN-CONTAINING PROTEIN"/>
    <property type="match status" value="1"/>
</dbReference>
<dbReference type="Proteomes" id="UP001597375">
    <property type="component" value="Unassembled WGS sequence"/>
</dbReference>
<evidence type="ECO:0000256" key="2">
    <source>
        <dbReference type="ARBA" id="ARBA00022801"/>
    </source>
</evidence>
<comment type="caution">
    <text evidence="6">The sequence shown here is derived from an EMBL/GenBank/DDBJ whole genome shotgun (WGS) entry which is preliminary data.</text>
</comment>
<keyword evidence="2" id="KW-0378">Hydrolase</keyword>
<feature type="region of interest" description="Disordered" evidence="3">
    <location>
        <begin position="422"/>
        <end position="441"/>
    </location>
</feature>
<dbReference type="CDD" id="cd16145">
    <property type="entry name" value="ARS_like"/>
    <property type="match status" value="1"/>
</dbReference>
<dbReference type="SUPFAM" id="SSF53649">
    <property type="entry name" value="Alkaline phosphatase-like"/>
    <property type="match status" value="1"/>
</dbReference>
<feature type="signal peptide" evidence="4">
    <location>
        <begin position="1"/>
        <end position="23"/>
    </location>
</feature>
<evidence type="ECO:0000256" key="3">
    <source>
        <dbReference type="SAM" id="MobiDB-lite"/>
    </source>
</evidence>
<evidence type="ECO:0000259" key="5">
    <source>
        <dbReference type="Pfam" id="PF00884"/>
    </source>
</evidence>
<evidence type="ECO:0000313" key="7">
    <source>
        <dbReference type="Proteomes" id="UP001597375"/>
    </source>
</evidence>
<gene>
    <name evidence="6" type="ORF">ACFSSA_08210</name>
</gene>
<comment type="similarity">
    <text evidence="1">Belongs to the sulfatase family.</text>
</comment>
<name>A0ABW5DAJ4_9BACT</name>
<dbReference type="PANTHER" id="PTHR43751">
    <property type="entry name" value="SULFATASE"/>
    <property type="match status" value="1"/>
</dbReference>